<keyword evidence="2" id="KW-0677">Repeat</keyword>
<dbReference type="Pfam" id="PF24681">
    <property type="entry name" value="Kelch_KLHDC2_KLHL20_DRC7"/>
    <property type="match status" value="2"/>
</dbReference>
<keyword evidence="1" id="KW-0880">Kelch repeat</keyword>
<dbReference type="Proteomes" id="UP000054270">
    <property type="component" value="Unassembled WGS sequence"/>
</dbReference>
<keyword evidence="5" id="KW-1185">Reference proteome</keyword>
<dbReference type="SUPFAM" id="SSF50965">
    <property type="entry name" value="Galactose oxidase, central domain"/>
    <property type="match status" value="1"/>
</dbReference>
<gene>
    <name evidence="4" type="ORF">HYPSUDRAFT_41267</name>
</gene>
<dbReference type="EMBL" id="KN817552">
    <property type="protein sequence ID" value="KJA22132.1"/>
    <property type="molecule type" value="Genomic_DNA"/>
</dbReference>
<dbReference type="OMA" id="TMTWDRR"/>
<evidence type="ECO:0008006" key="6">
    <source>
        <dbReference type="Google" id="ProtNLM"/>
    </source>
</evidence>
<dbReference type="InterPro" id="IPR015915">
    <property type="entry name" value="Kelch-typ_b-propeller"/>
</dbReference>
<organism evidence="4 5">
    <name type="scientific">Hypholoma sublateritium (strain FD-334 SS-4)</name>
    <dbReference type="NCBI Taxonomy" id="945553"/>
    <lineage>
        <taxon>Eukaryota</taxon>
        <taxon>Fungi</taxon>
        <taxon>Dikarya</taxon>
        <taxon>Basidiomycota</taxon>
        <taxon>Agaricomycotina</taxon>
        <taxon>Agaricomycetes</taxon>
        <taxon>Agaricomycetidae</taxon>
        <taxon>Agaricales</taxon>
        <taxon>Agaricineae</taxon>
        <taxon>Strophariaceae</taxon>
        <taxon>Hypholoma</taxon>
    </lineage>
</organism>
<evidence type="ECO:0000256" key="2">
    <source>
        <dbReference type="ARBA" id="ARBA00022737"/>
    </source>
</evidence>
<proteinExistence type="predicted"/>
<sequence>MSSTTRSASNTRGPASIFSSSVETDANSIHGAEPTGRNLTDVPEEEGYDIPPPVPSSPYITTSPPASTSTFNTSVKAPRKAASVRTLGRTSNDQLGSASSVTAVKRAASASSAAVPSTGSANNTRAPRSTSSSSVAQKFRSSPRLPHDKDAPPASSTIMYWSRAPVWGTIPTRTMRAHTVTLVDTTAWLFGGCDDKDSSKDIYCFDTETMQWTHPDTVGEQPPPCRAHTSTLYDKKLLIYGGGLGSVYYDTVYVLDTTTRRWIRPKIAPGPQPAARRAHSAVYYKGRVWIFGGGTGLTALNDVWTLEVAGGAGSNSRPMRWEGMETYGKKPGPRGYHTANLVGNTMVVIGGSDGKESFTDIWCLNLDTLWWSLVKQQQPLYKRLAHTATQVGSFIFIMGGHNATDYVSELLLYNLVSLQYEPRQVLGKPPASRGYHATILADSRLFVFGGSNGQTAFDDVYILDLAAGAYLPQVTSFIMDPAQIVPGSHS</sequence>
<dbReference type="PANTHER" id="PTHR46093:SF18">
    <property type="entry name" value="FIBRONECTIN TYPE-III DOMAIN-CONTAINING PROTEIN"/>
    <property type="match status" value="1"/>
</dbReference>
<feature type="compositionally biased region" description="Polar residues" evidence="3">
    <location>
        <begin position="58"/>
        <end position="75"/>
    </location>
</feature>
<evidence type="ECO:0000256" key="1">
    <source>
        <dbReference type="ARBA" id="ARBA00022441"/>
    </source>
</evidence>
<evidence type="ECO:0000313" key="5">
    <source>
        <dbReference type="Proteomes" id="UP000054270"/>
    </source>
</evidence>
<dbReference type="PANTHER" id="PTHR46093">
    <property type="entry name" value="ACYL-COA-BINDING DOMAIN-CONTAINING PROTEIN 5"/>
    <property type="match status" value="1"/>
</dbReference>
<protein>
    <recommendedName>
        <fullName evidence="6">Galactose oxidase</fullName>
    </recommendedName>
</protein>
<evidence type="ECO:0000256" key="3">
    <source>
        <dbReference type="SAM" id="MobiDB-lite"/>
    </source>
</evidence>
<feature type="compositionally biased region" description="Polar residues" evidence="3">
    <location>
        <begin position="122"/>
        <end position="140"/>
    </location>
</feature>
<dbReference type="OrthoDB" id="10251809at2759"/>
<dbReference type="InterPro" id="IPR011043">
    <property type="entry name" value="Gal_Oxase/kelch_b-propeller"/>
</dbReference>
<dbReference type="Gene3D" id="2.120.10.80">
    <property type="entry name" value="Kelch-type beta propeller"/>
    <property type="match status" value="2"/>
</dbReference>
<reference evidence="5" key="1">
    <citation type="submission" date="2014-04" db="EMBL/GenBank/DDBJ databases">
        <title>Evolutionary Origins and Diversification of the Mycorrhizal Mutualists.</title>
        <authorList>
            <consortium name="DOE Joint Genome Institute"/>
            <consortium name="Mycorrhizal Genomics Consortium"/>
            <person name="Kohler A."/>
            <person name="Kuo A."/>
            <person name="Nagy L.G."/>
            <person name="Floudas D."/>
            <person name="Copeland A."/>
            <person name="Barry K.W."/>
            <person name="Cichocki N."/>
            <person name="Veneault-Fourrey C."/>
            <person name="LaButti K."/>
            <person name="Lindquist E.A."/>
            <person name="Lipzen A."/>
            <person name="Lundell T."/>
            <person name="Morin E."/>
            <person name="Murat C."/>
            <person name="Riley R."/>
            <person name="Ohm R."/>
            <person name="Sun H."/>
            <person name="Tunlid A."/>
            <person name="Henrissat B."/>
            <person name="Grigoriev I.V."/>
            <person name="Hibbett D.S."/>
            <person name="Martin F."/>
        </authorList>
    </citation>
    <scope>NUCLEOTIDE SEQUENCE [LARGE SCALE GENOMIC DNA]</scope>
    <source>
        <strain evidence="5">FD-334 SS-4</strain>
    </source>
</reference>
<feature type="compositionally biased region" description="Low complexity" evidence="3">
    <location>
        <begin position="97"/>
        <end position="121"/>
    </location>
</feature>
<name>A0A0D2L5I1_HYPSF</name>
<dbReference type="STRING" id="945553.A0A0D2L5I1"/>
<evidence type="ECO:0000313" key="4">
    <source>
        <dbReference type="EMBL" id="KJA22132.1"/>
    </source>
</evidence>
<accession>A0A0D2L5I1</accession>
<feature type="compositionally biased region" description="Polar residues" evidence="3">
    <location>
        <begin position="1"/>
        <end position="27"/>
    </location>
</feature>
<feature type="region of interest" description="Disordered" evidence="3">
    <location>
        <begin position="1"/>
        <end position="154"/>
    </location>
</feature>
<dbReference type="AlphaFoldDB" id="A0A0D2L5I1"/>